<evidence type="ECO:0000259" key="10">
    <source>
        <dbReference type="Pfam" id="PF04262"/>
    </source>
</evidence>
<dbReference type="Gene3D" id="3.30.590.20">
    <property type="match status" value="1"/>
</dbReference>
<evidence type="ECO:0000256" key="2">
    <source>
        <dbReference type="ARBA" id="ARBA00008772"/>
    </source>
</evidence>
<evidence type="ECO:0000256" key="4">
    <source>
        <dbReference type="ARBA" id="ARBA00022684"/>
    </source>
</evidence>
<keyword evidence="12" id="KW-1185">Reference proteome</keyword>
<evidence type="ECO:0000256" key="8">
    <source>
        <dbReference type="HAMAP-Rule" id="MF_00578"/>
    </source>
</evidence>
<dbReference type="EMBL" id="JAFKCV010000018">
    <property type="protein sequence ID" value="MBN7827449.1"/>
    <property type="molecule type" value="Genomic_DNA"/>
</dbReference>
<comment type="catalytic activity">
    <reaction evidence="7 8 9">
        <text>L-cysteine + L-glutamate + ATP = gamma-L-glutamyl-L-cysteine + ADP + phosphate + H(+)</text>
        <dbReference type="Rhea" id="RHEA:13285"/>
        <dbReference type="ChEBI" id="CHEBI:15378"/>
        <dbReference type="ChEBI" id="CHEBI:29985"/>
        <dbReference type="ChEBI" id="CHEBI:30616"/>
        <dbReference type="ChEBI" id="CHEBI:35235"/>
        <dbReference type="ChEBI" id="CHEBI:43474"/>
        <dbReference type="ChEBI" id="CHEBI:58173"/>
        <dbReference type="ChEBI" id="CHEBI:456216"/>
        <dbReference type="EC" id="6.3.2.2"/>
    </reaction>
</comment>
<keyword evidence="5 8" id="KW-0547">Nucleotide-binding</keyword>
<sequence>MQQHDSTFAARLAILAKPQVADTLKGILRGIEREALRINADGSIAQTPHPRTLGSALCHDLITTDFSEALLEFITQPHADPRQALAQLRDIHKFVLEHLGDERLWPVSMPCYIDSEDSIPLARYGTSNVGRMKTLYRTGLKNRYGSMMQAIAGVHFNFSLPRAFWQSWLPEVSSRQADQDGISEAYFALIRNYRRFCWLIPYLYGASPALCSSFLQGKETSLPFETLPGGSCYLPYATSLRMSDLGYTNKAQSGLNICYNQLDKYLGSLREAIRTPSREFARFAGKKDGEYQQLNANVLQIENELYSPIRPKQPTRRLEKPSDALAERGVSYIEVRALDVNPFSEVGICLNQFYFLDAFLVYCAIHPSASMTQEDFAETDRNLRAVVTEGRRPGLMLSKSGQSLSLQAWAQQLFADIGQVARVMDEAMGCDHYSASVTTELEKVLEPALTPSARILDHLQSSGQNTGQYALEMAQQYKQRLLLHEYSFHSKEELLRMVEQSWQRQAEEEASDSLSFDAFLQDYFALQARTCA</sequence>
<evidence type="ECO:0000256" key="5">
    <source>
        <dbReference type="ARBA" id="ARBA00022741"/>
    </source>
</evidence>
<dbReference type="Proteomes" id="UP000664654">
    <property type="component" value="Unassembled WGS sequence"/>
</dbReference>
<comment type="similarity">
    <text evidence="2 8">Belongs to the glutamate--cysteine ligase type 1 family. Type 1 subfamily.</text>
</comment>
<keyword evidence="4 8" id="KW-0317">Glutathione biosynthesis</keyword>
<dbReference type="GO" id="GO:0004357">
    <property type="term" value="F:glutamate-cysteine ligase activity"/>
    <property type="evidence" value="ECO:0007669"/>
    <property type="project" value="UniProtKB-UniRule"/>
</dbReference>
<keyword evidence="3 8" id="KW-0436">Ligase</keyword>
<evidence type="ECO:0000256" key="3">
    <source>
        <dbReference type="ARBA" id="ARBA00022598"/>
    </source>
</evidence>
<dbReference type="GO" id="GO:0046872">
    <property type="term" value="F:metal ion binding"/>
    <property type="evidence" value="ECO:0007669"/>
    <property type="project" value="TreeGrafter"/>
</dbReference>
<evidence type="ECO:0000256" key="1">
    <source>
        <dbReference type="ARBA" id="ARBA00005006"/>
    </source>
</evidence>
<dbReference type="InterPro" id="IPR006334">
    <property type="entry name" value="Glut_cys_ligase"/>
</dbReference>
<organism evidence="11 12">
    <name type="scientific">Bowmanella dokdonensis</name>
    <dbReference type="NCBI Taxonomy" id="751969"/>
    <lineage>
        <taxon>Bacteria</taxon>
        <taxon>Pseudomonadati</taxon>
        <taxon>Pseudomonadota</taxon>
        <taxon>Gammaproteobacteria</taxon>
        <taxon>Alteromonadales</taxon>
        <taxon>Alteromonadaceae</taxon>
        <taxon>Bowmanella</taxon>
    </lineage>
</organism>
<dbReference type="InterPro" id="IPR014746">
    <property type="entry name" value="Gln_synth/guanido_kin_cat_dom"/>
</dbReference>
<dbReference type="NCBIfam" id="TIGR01434">
    <property type="entry name" value="glu_cys_ligase"/>
    <property type="match status" value="1"/>
</dbReference>
<evidence type="ECO:0000313" key="11">
    <source>
        <dbReference type="EMBL" id="MBN7827449.1"/>
    </source>
</evidence>
<name>A0A939DR34_9ALTE</name>
<gene>
    <name evidence="8" type="primary">gshA</name>
    <name evidence="11" type="ORF">J0A66_19625</name>
</gene>
<evidence type="ECO:0000256" key="7">
    <source>
        <dbReference type="ARBA" id="ARBA00048819"/>
    </source>
</evidence>
<accession>A0A939DR34</accession>
<evidence type="ECO:0000313" key="12">
    <source>
        <dbReference type="Proteomes" id="UP000664654"/>
    </source>
</evidence>
<dbReference type="EC" id="6.3.2.2" evidence="8"/>
<dbReference type="HAMAP" id="MF_00578">
    <property type="entry name" value="Glu_cys_ligase"/>
    <property type="match status" value="1"/>
</dbReference>
<feature type="domain" description="Glutamate--cysteine ligase" evidence="10">
    <location>
        <begin position="13"/>
        <end position="386"/>
    </location>
</feature>
<proteinExistence type="inferred from homology"/>
<protein>
    <recommendedName>
        <fullName evidence="8">Glutamate--cysteine ligase</fullName>
        <ecNumber evidence="8">6.3.2.2</ecNumber>
    </recommendedName>
    <alternativeName>
        <fullName evidence="8">Gamma-ECS</fullName>
        <shortName evidence="8">GCS</shortName>
    </alternativeName>
    <alternativeName>
        <fullName evidence="8">Gamma-glutamylcysteine synthetase</fullName>
    </alternativeName>
</protein>
<dbReference type="InterPro" id="IPR007370">
    <property type="entry name" value="Glu_cys_ligase"/>
</dbReference>
<evidence type="ECO:0000256" key="9">
    <source>
        <dbReference type="RuleBase" id="RU004391"/>
    </source>
</evidence>
<dbReference type="GO" id="GO:0005524">
    <property type="term" value="F:ATP binding"/>
    <property type="evidence" value="ECO:0007669"/>
    <property type="project" value="UniProtKB-KW"/>
</dbReference>
<dbReference type="GO" id="GO:0006750">
    <property type="term" value="P:glutathione biosynthetic process"/>
    <property type="evidence" value="ECO:0007669"/>
    <property type="project" value="UniProtKB-UniRule"/>
</dbReference>
<dbReference type="PANTHER" id="PTHR38761">
    <property type="entry name" value="GLUTAMATE--CYSTEINE LIGASE"/>
    <property type="match status" value="1"/>
</dbReference>
<dbReference type="GO" id="GO:0005829">
    <property type="term" value="C:cytosol"/>
    <property type="evidence" value="ECO:0007669"/>
    <property type="project" value="TreeGrafter"/>
</dbReference>
<reference evidence="11" key="1">
    <citation type="submission" date="2021-03" db="EMBL/GenBank/DDBJ databases">
        <title>novel species isolated from a fishpond in China.</title>
        <authorList>
            <person name="Lu H."/>
            <person name="Cai Z."/>
        </authorList>
    </citation>
    <scope>NUCLEOTIDE SEQUENCE</scope>
    <source>
        <strain evidence="11">JCM 30855</strain>
    </source>
</reference>
<dbReference type="PANTHER" id="PTHR38761:SF1">
    <property type="entry name" value="GLUTAMATE--CYSTEINE LIGASE"/>
    <property type="match status" value="1"/>
</dbReference>
<dbReference type="SUPFAM" id="SSF55931">
    <property type="entry name" value="Glutamine synthetase/guanido kinase"/>
    <property type="match status" value="1"/>
</dbReference>
<dbReference type="AlphaFoldDB" id="A0A939DR34"/>
<dbReference type="RefSeq" id="WP_206575560.1">
    <property type="nucleotide sequence ID" value="NZ_JAFKCV010000018.1"/>
</dbReference>
<comment type="pathway">
    <text evidence="1 8 9">Sulfur metabolism; glutathione biosynthesis; glutathione from L-cysteine and L-glutamate: step 1/2.</text>
</comment>
<comment type="caution">
    <text evidence="11">The sequence shown here is derived from an EMBL/GenBank/DDBJ whole genome shotgun (WGS) entry which is preliminary data.</text>
</comment>
<keyword evidence="6 8" id="KW-0067">ATP-binding</keyword>
<dbReference type="Pfam" id="PF04262">
    <property type="entry name" value="Glu_cys_ligase"/>
    <property type="match status" value="1"/>
</dbReference>
<evidence type="ECO:0000256" key="6">
    <source>
        <dbReference type="ARBA" id="ARBA00022840"/>
    </source>
</evidence>